<reference evidence="3 4" key="1">
    <citation type="submission" date="2016-10" db="EMBL/GenBank/DDBJ databases">
        <authorList>
            <person name="de Groot N.N."/>
        </authorList>
    </citation>
    <scope>NUCLEOTIDE SEQUENCE [LARGE SCALE GENOMIC DNA]</scope>
    <source>
        <strain evidence="3 4">RK1</strain>
    </source>
</reference>
<evidence type="ECO:0000313" key="4">
    <source>
        <dbReference type="Proteomes" id="UP000198670"/>
    </source>
</evidence>
<dbReference type="EMBL" id="FOQO01000001">
    <property type="protein sequence ID" value="SFH75238.1"/>
    <property type="molecule type" value="Genomic_DNA"/>
</dbReference>
<dbReference type="InterPro" id="IPR036249">
    <property type="entry name" value="Thioredoxin-like_sf"/>
</dbReference>
<gene>
    <name evidence="3" type="ORF">SAMN05444682_10185</name>
</gene>
<protein>
    <submittedName>
        <fullName evidence="3">AhpC/TSA family protein</fullName>
    </submittedName>
</protein>
<dbReference type="InterPro" id="IPR000866">
    <property type="entry name" value="AhpC/TSA"/>
</dbReference>
<accession>A0A1I3CLD4</accession>
<keyword evidence="1" id="KW-0732">Signal</keyword>
<dbReference type="AlphaFoldDB" id="A0A1I3CLD4"/>
<dbReference type="STRING" id="1477437.SAMN05444682_10185"/>
<keyword evidence="4" id="KW-1185">Reference proteome</keyword>
<dbReference type="SUPFAM" id="SSF52833">
    <property type="entry name" value="Thioredoxin-like"/>
    <property type="match status" value="1"/>
</dbReference>
<organism evidence="3 4">
    <name type="scientific">Parapedobacter indicus</name>
    <dbReference type="NCBI Taxonomy" id="1477437"/>
    <lineage>
        <taxon>Bacteria</taxon>
        <taxon>Pseudomonadati</taxon>
        <taxon>Bacteroidota</taxon>
        <taxon>Sphingobacteriia</taxon>
        <taxon>Sphingobacteriales</taxon>
        <taxon>Sphingobacteriaceae</taxon>
        <taxon>Parapedobacter</taxon>
    </lineage>
</organism>
<dbReference type="GO" id="GO:0016209">
    <property type="term" value="F:antioxidant activity"/>
    <property type="evidence" value="ECO:0007669"/>
    <property type="project" value="InterPro"/>
</dbReference>
<evidence type="ECO:0000256" key="1">
    <source>
        <dbReference type="SAM" id="SignalP"/>
    </source>
</evidence>
<name>A0A1I3CLD4_9SPHI</name>
<dbReference type="GO" id="GO:0016491">
    <property type="term" value="F:oxidoreductase activity"/>
    <property type="evidence" value="ECO:0007669"/>
    <property type="project" value="InterPro"/>
</dbReference>
<sequence length="188" mass="21648">MKKIKLSMVMLLLLFQAGYTHAQTYSVGDSLPEEFFSTVHPAMDLTTGESTTVKLEDYRDKLVILYFWFNGCSPCIRSFIKCDSIQPLLKGENYVVIPFTYQTLETTQRILRRFQWNMTSIIADSVLYEAFAGRSFRNTAWIKDGRVYATPESKFLTAENIRKVLAGHREAFPLEARQPQRAGNQPTR</sequence>
<feature type="signal peptide" evidence="1">
    <location>
        <begin position="1"/>
        <end position="22"/>
    </location>
</feature>
<evidence type="ECO:0000313" key="3">
    <source>
        <dbReference type="EMBL" id="SFH75238.1"/>
    </source>
</evidence>
<feature type="chain" id="PRO_5011475794" evidence="1">
    <location>
        <begin position="23"/>
        <end position="188"/>
    </location>
</feature>
<feature type="domain" description="Alkyl hydroperoxide reductase subunit C/ Thiol specific antioxidant" evidence="2">
    <location>
        <begin position="41"/>
        <end position="119"/>
    </location>
</feature>
<proteinExistence type="predicted"/>
<dbReference type="Proteomes" id="UP000198670">
    <property type="component" value="Unassembled WGS sequence"/>
</dbReference>
<evidence type="ECO:0000259" key="2">
    <source>
        <dbReference type="Pfam" id="PF00578"/>
    </source>
</evidence>
<dbReference type="Gene3D" id="3.40.30.10">
    <property type="entry name" value="Glutaredoxin"/>
    <property type="match status" value="1"/>
</dbReference>
<dbReference type="Pfam" id="PF00578">
    <property type="entry name" value="AhpC-TSA"/>
    <property type="match status" value="1"/>
</dbReference>